<organism evidence="1 2">
    <name type="scientific">Parabacteroides distasonis</name>
    <dbReference type="NCBI Taxonomy" id="823"/>
    <lineage>
        <taxon>Bacteria</taxon>
        <taxon>Pseudomonadati</taxon>
        <taxon>Bacteroidota</taxon>
        <taxon>Bacteroidia</taxon>
        <taxon>Bacteroidales</taxon>
        <taxon>Tannerellaceae</taxon>
        <taxon>Parabacteroides</taxon>
    </lineage>
</organism>
<dbReference type="Proteomes" id="UP001221009">
    <property type="component" value="Chromosome"/>
</dbReference>
<accession>A0AAX3QYM9</accession>
<protein>
    <recommendedName>
        <fullName evidence="3">DNA-binding protein</fullName>
    </recommendedName>
</protein>
<dbReference type="EMBL" id="CP120353">
    <property type="protein sequence ID" value="WET65466.1"/>
    <property type="molecule type" value="Genomic_DNA"/>
</dbReference>
<dbReference type="RefSeq" id="WP_276507709.1">
    <property type="nucleotide sequence ID" value="NZ_CP120353.1"/>
</dbReference>
<evidence type="ECO:0000313" key="1">
    <source>
        <dbReference type="EMBL" id="WET65466.1"/>
    </source>
</evidence>
<sequence length="102" mass="11972">MIAEITFPDRSVSYSDFIRDLAAKINTFAKEDKDDPAYISQRKAEALYGKANVLRWRKMGAISPICRPGKIEYPTVRLKELSRTDEIYIRWMSSKQNKKRKR</sequence>
<gene>
    <name evidence="1" type="ORF">P2T59_05625</name>
</gene>
<evidence type="ECO:0008006" key="3">
    <source>
        <dbReference type="Google" id="ProtNLM"/>
    </source>
</evidence>
<proteinExistence type="predicted"/>
<dbReference type="AlphaFoldDB" id="A0AAX3QYM9"/>
<name>A0AAX3QYM9_PARDI</name>
<evidence type="ECO:0000313" key="2">
    <source>
        <dbReference type="Proteomes" id="UP001221009"/>
    </source>
</evidence>
<reference evidence="1" key="1">
    <citation type="submission" date="2023-03" db="EMBL/GenBank/DDBJ databases">
        <title>Parabacteroides distasonis, a bacteria resistant against UC.</title>
        <authorList>
            <person name="Dai W."/>
        </authorList>
    </citation>
    <scope>NUCLEOTIDE SEQUENCE</scope>
    <source>
        <strain evidence="1">F1-28</strain>
    </source>
</reference>